<dbReference type="Pfam" id="PF04679">
    <property type="entry name" value="DNA_ligase_A_C"/>
    <property type="match status" value="1"/>
</dbReference>
<feature type="region of interest" description="Disordered" evidence="21">
    <location>
        <begin position="226"/>
        <end position="264"/>
    </location>
</feature>
<keyword evidence="15" id="KW-0233">DNA recombination</keyword>
<dbReference type="InterPro" id="IPR014145">
    <property type="entry name" value="LigD_pol_dom"/>
</dbReference>
<keyword evidence="17" id="KW-0464">Manganese</keyword>
<dbReference type="GO" id="GO:0003677">
    <property type="term" value="F:DNA binding"/>
    <property type="evidence" value="ECO:0007669"/>
    <property type="project" value="UniProtKB-KW"/>
</dbReference>
<evidence type="ECO:0000256" key="15">
    <source>
        <dbReference type="ARBA" id="ARBA00023172"/>
    </source>
</evidence>
<dbReference type="InterPro" id="IPR014143">
    <property type="entry name" value="NHEJ_ligase_prk"/>
</dbReference>
<evidence type="ECO:0000256" key="3">
    <source>
        <dbReference type="ARBA" id="ARBA00022598"/>
    </source>
</evidence>
<name>A0A1H9NTH0_9HYPH</name>
<dbReference type="RefSeq" id="WP_092499086.1">
    <property type="nucleotide sequence ID" value="NZ_FOFG01000017.1"/>
</dbReference>
<dbReference type="InterPro" id="IPR052171">
    <property type="entry name" value="NHEJ_LigD"/>
</dbReference>
<evidence type="ECO:0000256" key="18">
    <source>
        <dbReference type="ARBA" id="ARBA00023268"/>
    </source>
</evidence>
<keyword evidence="6" id="KW-0540">Nuclease</keyword>
<evidence type="ECO:0000256" key="6">
    <source>
        <dbReference type="ARBA" id="ARBA00022722"/>
    </source>
</evidence>
<dbReference type="STRING" id="1855383.SAMN05216548_11729"/>
<dbReference type="NCBIfam" id="TIGR02777">
    <property type="entry name" value="LigD_PE_dom"/>
    <property type="match status" value="1"/>
</dbReference>
<dbReference type="Proteomes" id="UP000199647">
    <property type="component" value="Unassembled WGS sequence"/>
</dbReference>
<dbReference type="Gene3D" id="3.30.1490.70">
    <property type="match status" value="1"/>
</dbReference>
<dbReference type="InterPro" id="IPR012340">
    <property type="entry name" value="NA-bd_OB-fold"/>
</dbReference>
<feature type="compositionally biased region" description="Basic and acidic residues" evidence="21">
    <location>
        <begin position="14"/>
        <end position="23"/>
    </location>
</feature>
<keyword evidence="12" id="KW-0067">ATP-binding</keyword>
<evidence type="ECO:0000256" key="8">
    <source>
        <dbReference type="ARBA" id="ARBA00022741"/>
    </source>
</evidence>
<keyword evidence="8" id="KW-0547">Nucleotide-binding</keyword>
<keyword evidence="5" id="KW-0548">Nucleotidyltransferase</keyword>
<dbReference type="Gene3D" id="3.90.920.10">
    <property type="entry name" value="DNA primase, PRIM domain"/>
    <property type="match status" value="1"/>
</dbReference>
<dbReference type="PROSITE" id="PS50160">
    <property type="entry name" value="DNA_LIGASE_A3"/>
    <property type="match status" value="1"/>
</dbReference>
<dbReference type="GO" id="GO:0046872">
    <property type="term" value="F:metal ion binding"/>
    <property type="evidence" value="ECO:0007669"/>
    <property type="project" value="UniProtKB-KW"/>
</dbReference>
<feature type="compositionally biased region" description="Basic residues" evidence="21">
    <location>
        <begin position="591"/>
        <end position="601"/>
    </location>
</feature>
<feature type="domain" description="ATP-dependent DNA ligase family profile" evidence="22">
    <location>
        <begin position="363"/>
        <end position="450"/>
    </location>
</feature>
<sequence length="922" mass="100897">MAEGSTKTRKGKTQLKDKEEGLKAYKASARPASASSLDEYNNRRDFGITAEPAGEVAAGSGHSFVVQKHDATRLHYDFRLELDGVLKSWAVTKGPSLDPQQKRLAVHTEDHPLPYGKFEGTIPKGQYGGGTVMLWDFGTWEPLHDPREGLEKGMLHFILHGERMRGGWAMVRMPPRGRDSGKHENWLLIKERDGEADEADPILAANMVSVTTGRTMEEIATGESPVWDSTKPVAEQSPEALGKPPASKPARKKAAAAKTASGEVPEFRSPQLATLVDVPPEGRDWVHELKYDGYRTLIAANGDAVRCYTRNGLDWTAKFGPVVKAIAELGLSGTMIDGEIVAFAPDGRTDFSTLQKTLKEGGELAFFAFDLLTKDNEDVTGETLLERKARLKAITDRLPKGSPVHFSDHVQGQGEKVLNQICAAGHEGIISKKASAPYRGARTKVWYKIKCIKRQEFVIGGWSPSEKRHGFRSLLVGTWNEGEEGQPGKLVYAGRVGTGFNDRDLQELGEKFEAIAAKTSPFAEVPRDARRGAKWVEPKLVAEIAFTEFTADGVLRHPSFLGLREDKTAREVHIETPAPMEEEPEAAPKPALKKAPAKKAAKAGSKPASALPPPSAPLKTYGENEGIERAGIKLSSAGKVLFPGQGVSKGNLADYYEAVSELMLPHVGVRPLSLVRCPQGRGKHCFFQKHDTGGFNEAIHHMEIVEGTGASGDYFYVDDLPGIMAGVQMGVMEWHVWGSRTADIEKPDRLVFDLDPDEGLGFEAVRTASVDLRDRLAEIGLKTYPMLSGGKGVHVIAPLVPKVAWPEAKTFCKAFAVLLGEERPDRYVANMSKARRKGRIFVDYLRNERGSTAIAPYSTRSREGAPVSAPVTWEELERVEGANIFNVANMPTRVKEVGDPWPDYASTEQSITKAMMKAVKAE</sequence>
<keyword evidence="16" id="KW-0234">DNA repair</keyword>
<proteinExistence type="predicted"/>
<keyword evidence="3 23" id="KW-0436">Ligase</keyword>
<dbReference type="GO" id="GO:0006310">
    <property type="term" value="P:DNA recombination"/>
    <property type="evidence" value="ECO:0007669"/>
    <property type="project" value="UniProtKB-KW"/>
</dbReference>
<evidence type="ECO:0000256" key="11">
    <source>
        <dbReference type="ARBA" id="ARBA00022839"/>
    </source>
</evidence>
<dbReference type="InterPro" id="IPR033651">
    <property type="entry name" value="PaeLigD_Pol-like"/>
</dbReference>
<dbReference type="OrthoDB" id="9802472at2"/>
<reference evidence="23 24" key="1">
    <citation type="submission" date="2016-10" db="EMBL/GenBank/DDBJ databases">
        <authorList>
            <person name="de Groot N.N."/>
        </authorList>
    </citation>
    <scope>NUCLEOTIDE SEQUENCE [LARGE SCALE GENOMIC DNA]</scope>
    <source>
        <strain evidence="23 24">A52C2</strain>
    </source>
</reference>
<evidence type="ECO:0000256" key="21">
    <source>
        <dbReference type="SAM" id="MobiDB-lite"/>
    </source>
</evidence>
<dbReference type="CDD" id="cd04862">
    <property type="entry name" value="PaeLigD_Pol_like"/>
    <property type="match status" value="1"/>
</dbReference>
<dbReference type="Gene3D" id="2.40.50.140">
    <property type="entry name" value="Nucleic acid-binding proteins"/>
    <property type="match status" value="1"/>
</dbReference>
<dbReference type="SUPFAM" id="SSF56091">
    <property type="entry name" value="DNA ligase/mRNA capping enzyme, catalytic domain"/>
    <property type="match status" value="1"/>
</dbReference>
<keyword evidence="24" id="KW-1185">Reference proteome</keyword>
<keyword evidence="4" id="KW-0808">Transferase</keyword>
<dbReference type="InterPro" id="IPR012310">
    <property type="entry name" value="DNA_ligase_ATP-dep_cent"/>
</dbReference>
<evidence type="ECO:0000313" key="23">
    <source>
        <dbReference type="EMBL" id="SER38899.1"/>
    </source>
</evidence>
<evidence type="ECO:0000313" key="24">
    <source>
        <dbReference type="Proteomes" id="UP000199647"/>
    </source>
</evidence>
<dbReference type="Pfam" id="PF21686">
    <property type="entry name" value="LigD_Prim-Pol"/>
    <property type="match status" value="1"/>
</dbReference>
<dbReference type="GO" id="GO:0005524">
    <property type="term" value="F:ATP binding"/>
    <property type="evidence" value="ECO:0007669"/>
    <property type="project" value="UniProtKB-KW"/>
</dbReference>
<evidence type="ECO:0000256" key="1">
    <source>
        <dbReference type="ARBA" id="ARBA00001936"/>
    </source>
</evidence>
<evidence type="ECO:0000256" key="20">
    <source>
        <dbReference type="ARBA" id="ARBA00034003"/>
    </source>
</evidence>
<dbReference type="InterPro" id="IPR014144">
    <property type="entry name" value="LigD_PE_domain"/>
</dbReference>
<comment type="catalytic activity">
    <reaction evidence="20">
        <text>ATP + (deoxyribonucleotide)n-3'-hydroxyl + 5'-phospho-(deoxyribonucleotide)m = (deoxyribonucleotide)n+m + AMP + diphosphate.</text>
        <dbReference type="EC" id="6.5.1.1"/>
    </reaction>
</comment>
<dbReference type="Pfam" id="PF01068">
    <property type="entry name" value="DNA_ligase_A_M"/>
    <property type="match status" value="1"/>
</dbReference>
<dbReference type="EC" id="6.5.1.1" evidence="2"/>
<accession>A0A1H9NTH0</accession>
<dbReference type="CDD" id="cd07906">
    <property type="entry name" value="Adenylation_DNA_ligase_LigD_LigC"/>
    <property type="match status" value="1"/>
</dbReference>
<dbReference type="GO" id="GO:0006281">
    <property type="term" value="P:DNA repair"/>
    <property type="evidence" value="ECO:0007669"/>
    <property type="project" value="UniProtKB-KW"/>
</dbReference>
<dbReference type="CDD" id="cd07971">
    <property type="entry name" value="OBF_DNA_ligase_LigD"/>
    <property type="match status" value="1"/>
</dbReference>
<evidence type="ECO:0000256" key="10">
    <source>
        <dbReference type="ARBA" id="ARBA00022801"/>
    </source>
</evidence>
<dbReference type="NCBIfam" id="TIGR02778">
    <property type="entry name" value="ligD_pol"/>
    <property type="match status" value="1"/>
</dbReference>
<organism evidence="23 24">
    <name type="scientific">Faunimonas pinastri</name>
    <dbReference type="NCBI Taxonomy" id="1855383"/>
    <lineage>
        <taxon>Bacteria</taxon>
        <taxon>Pseudomonadati</taxon>
        <taxon>Pseudomonadota</taxon>
        <taxon>Alphaproteobacteria</taxon>
        <taxon>Hyphomicrobiales</taxon>
        <taxon>Afifellaceae</taxon>
        <taxon>Faunimonas</taxon>
    </lineage>
</organism>
<dbReference type="EMBL" id="FOFG01000017">
    <property type="protein sequence ID" value="SER38899.1"/>
    <property type="molecule type" value="Genomic_DNA"/>
</dbReference>
<dbReference type="NCBIfam" id="NF004628">
    <property type="entry name" value="PRK05972.1"/>
    <property type="match status" value="1"/>
</dbReference>
<comment type="cofactor">
    <cofactor evidence="1">
        <name>Mn(2+)</name>
        <dbReference type="ChEBI" id="CHEBI:29035"/>
    </cofactor>
</comment>
<feature type="region of interest" description="Disordered" evidence="21">
    <location>
        <begin position="576"/>
        <end position="622"/>
    </location>
</feature>
<evidence type="ECO:0000256" key="13">
    <source>
        <dbReference type="ARBA" id="ARBA00022932"/>
    </source>
</evidence>
<evidence type="ECO:0000256" key="2">
    <source>
        <dbReference type="ARBA" id="ARBA00012727"/>
    </source>
</evidence>
<dbReference type="NCBIfam" id="TIGR02779">
    <property type="entry name" value="NHEJ_ligase_lig"/>
    <property type="match status" value="1"/>
</dbReference>
<evidence type="ECO:0000256" key="4">
    <source>
        <dbReference type="ARBA" id="ARBA00022679"/>
    </source>
</evidence>
<dbReference type="InterPro" id="IPR014146">
    <property type="entry name" value="LigD_ligase_dom"/>
</dbReference>
<keyword evidence="9" id="KW-0227">DNA damage</keyword>
<keyword evidence="14" id="KW-0238">DNA-binding</keyword>
<evidence type="ECO:0000259" key="22">
    <source>
        <dbReference type="PROSITE" id="PS50160"/>
    </source>
</evidence>
<evidence type="ECO:0000256" key="16">
    <source>
        <dbReference type="ARBA" id="ARBA00023204"/>
    </source>
</evidence>
<evidence type="ECO:0000256" key="14">
    <source>
        <dbReference type="ARBA" id="ARBA00023125"/>
    </source>
</evidence>
<dbReference type="GO" id="GO:0003910">
    <property type="term" value="F:DNA ligase (ATP) activity"/>
    <property type="evidence" value="ECO:0007669"/>
    <property type="project" value="UniProtKB-EC"/>
</dbReference>
<dbReference type="Gene3D" id="3.30.470.30">
    <property type="entry name" value="DNA ligase/mRNA capping enzyme"/>
    <property type="match status" value="1"/>
</dbReference>
<feature type="region of interest" description="Disordered" evidence="21">
    <location>
        <begin position="1"/>
        <end position="38"/>
    </location>
</feature>
<dbReference type="Pfam" id="PF13298">
    <property type="entry name" value="LigD_N"/>
    <property type="match status" value="1"/>
</dbReference>
<evidence type="ECO:0000256" key="9">
    <source>
        <dbReference type="ARBA" id="ARBA00022763"/>
    </source>
</evidence>
<dbReference type="NCBIfam" id="TIGR02776">
    <property type="entry name" value="NHEJ_ligase_prk"/>
    <property type="match status" value="1"/>
</dbReference>
<keyword evidence="18" id="KW-0511">Multifunctional enzyme</keyword>
<evidence type="ECO:0000256" key="12">
    <source>
        <dbReference type="ARBA" id="ARBA00022840"/>
    </source>
</evidence>
<keyword evidence="10" id="KW-0378">Hydrolase</keyword>
<evidence type="ECO:0000256" key="5">
    <source>
        <dbReference type="ARBA" id="ARBA00022695"/>
    </source>
</evidence>
<dbReference type="SUPFAM" id="SSF50249">
    <property type="entry name" value="Nucleic acid-binding proteins"/>
    <property type="match status" value="1"/>
</dbReference>
<dbReference type="PANTHER" id="PTHR42705:SF2">
    <property type="entry name" value="BIFUNCTIONAL NON-HOMOLOGOUS END JOINING PROTEIN LIGD"/>
    <property type="match status" value="1"/>
</dbReference>
<keyword evidence="11" id="KW-0269">Exonuclease</keyword>
<protein>
    <recommendedName>
        <fullName evidence="2">DNA ligase (ATP)</fullName>
        <ecNumber evidence="2">6.5.1.1</ecNumber>
    </recommendedName>
    <alternativeName>
        <fullName evidence="19">NHEJ DNA polymerase</fullName>
    </alternativeName>
</protein>
<dbReference type="PANTHER" id="PTHR42705">
    <property type="entry name" value="BIFUNCTIONAL NON-HOMOLOGOUS END JOINING PROTEIN LIGD"/>
    <property type="match status" value="1"/>
</dbReference>
<evidence type="ECO:0000256" key="19">
    <source>
        <dbReference type="ARBA" id="ARBA00029943"/>
    </source>
</evidence>
<dbReference type="AlphaFoldDB" id="A0A1H9NTH0"/>
<dbReference type="GO" id="GO:0004527">
    <property type="term" value="F:exonuclease activity"/>
    <property type="evidence" value="ECO:0007669"/>
    <property type="project" value="UniProtKB-KW"/>
</dbReference>
<keyword evidence="7" id="KW-0479">Metal-binding</keyword>
<gene>
    <name evidence="23" type="ORF">SAMN05216548_11729</name>
</gene>
<evidence type="ECO:0000256" key="7">
    <source>
        <dbReference type="ARBA" id="ARBA00022723"/>
    </source>
</evidence>
<evidence type="ECO:0000256" key="17">
    <source>
        <dbReference type="ARBA" id="ARBA00023211"/>
    </source>
</evidence>
<dbReference type="InterPro" id="IPR012309">
    <property type="entry name" value="DNA_ligase_ATP-dep_C"/>
</dbReference>
<keyword evidence="13" id="KW-0239">DNA-directed DNA polymerase</keyword>
<dbReference type="GO" id="GO:0003887">
    <property type="term" value="F:DNA-directed DNA polymerase activity"/>
    <property type="evidence" value="ECO:0007669"/>
    <property type="project" value="UniProtKB-KW"/>
</dbReference>